<proteinExistence type="predicted"/>
<feature type="domain" description="Thioredoxin" evidence="7">
    <location>
        <begin position="34"/>
        <end position="184"/>
    </location>
</feature>
<dbReference type="AlphaFoldDB" id="A0A1W1V2Y7"/>
<dbReference type="Gene3D" id="3.40.30.10">
    <property type="entry name" value="Glutaredoxin"/>
    <property type="match status" value="1"/>
</dbReference>
<dbReference type="GO" id="GO:0016853">
    <property type="term" value="F:isomerase activity"/>
    <property type="evidence" value="ECO:0007669"/>
    <property type="project" value="UniProtKB-KW"/>
</dbReference>
<dbReference type="GO" id="GO:0016209">
    <property type="term" value="F:antioxidant activity"/>
    <property type="evidence" value="ECO:0007669"/>
    <property type="project" value="InterPro"/>
</dbReference>
<dbReference type="PANTHER" id="PTHR42852:SF6">
    <property type="entry name" value="THIOL:DISULFIDE INTERCHANGE PROTEIN DSBE"/>
    <property type="match status" value="1"/>
</dbReference>
<sequence length="192" mass="20739">MNKILKKVVFIAVSSIMLLSLVACGSGSKEDIAGIENGKFPTFTAKGLDGKEYSDSLFKENAVTVANLWFTGCGACVQEMPTLAKLDKEWSAKNVKLIGICTDGGTTESDNEARKILEKNNAMYTNLVMNKGEAIDKFINSVMAFPTTLLIDREGNVVGDPIIGAIDTKEKIADLNKKIDDIIAKDKQQGGK</sequence>
<accession>A0A1W1V2Y7</accession>
<dbReference type="EMBL" id="FWWR01000009">
    <property type="protein sequence ID" value="SMB87693.1"/>
    <property type="molecule type" value="Genomic_DNA"/>
</dbReference>
<comment type="subcellular location">
    <subcellularLocation>
        <location evidence="1">Cell envelope</location>
    </subcellularLocation>
</comment>
<evidence type="ECO:0000259" key="7">
    <source>
        <dbReference type="PROSITE" id="PS51352"/>
    </source>
</evidence>
<evidence type="ECO:0000313" key="9">
    <source>
        <dbReference type="Proteomes" id="UP000192368"/>
    </source>
</evidence>
<dbReference type="PROSITE" id="PS51352">
    <property type="entry name" value="THIOREDOXIN_2"/>
    <property type="match status" value="1"/>
</dbReference>
<evidence type="ECO:0000256" key="6">
    <source>
        <dbReference type="SAM" id="SignalP"/>
    </source>
</evidence>
<evidence type="ECO:0000256" key="1">
    <source>
        <dbReference type="ARBA" id="ARBA00004196"/>
    </source>
</evidence>
<dbReference type="OrthoDB" id="9809733at2"/>
<keyword evidence="4" id="KW-1015">Disulfide bond</keyword>
<dbReference type="GO" id="GO:0030313">
    <property type="term" value="C:cell envelope"/>
    <property type="evidence" value="ECO:0007669"/>
    <property type="project" value="UniProtKB-SubCell"/>
</dbReference>
<dbReference type="GO" id="GO:0017004">
    <property type="term" value="P:cytochrome complex assembly"/>
    <property type="evidence" value="ECO:0007669"/>
    <property type="project" value="UniProtKB-KW"/>
</dbReference>
<feature type="chain" id="PRO_5039409519" evidence="6">
    <location>
        <begin position="26"/>
        <end position="192"/>
    </location>
</feature>
<keyword evidence="3" id="KW-0812">Transmembrane</keyword>
<dbReference type="InterPro" id="IPR036249">
    <property type="entry name" value="Thioredoxin-like_sf"/>
</dbReference>
<dbReference type="Pfam" id="PF00578">
    <property type="entry name" value="AhpC-TSA"/>
    <property type="match status" value="1"/>
</dbReference>
<dbReference type="InterPro" id="IPR050553">
    <property type="entry name" value="Thioredoxin_ResA/DsbE_sf"/>
</dbReference>
<dbReference type="InterPro" id="IPR017937">
    <property type="entry name" value="Thioredoxin_CS"/>
</dbReference>
<evidence type="ECO:0000313" key="8">
    <source>
        <dbReference type="EMBL" id="SMB87693.1"/>
    </source>
</evidence>
<evidence type="ECO:0000256" key="2">
    <source>
        <dbReference type="ARBA" id="ARBA00022748"/>
    </source>
</evidence>
<keyword evidence="8" id="KW-0413">Isomerase</keyword>
<dbReference type="SUPFAM" id="SSF52833">
    <property type="entry name" value="Thioredoxin-like"/>
    <property type="match status" value="1"/>
</dbReference>
<dbReference type="PANTHER" id="PTHR42852">
    <property type="entry name" value="THIOL:DISULFIDE INTERCHANGE PROTEIN DSBE"/>
    <property type="match status" value="1"/>
</dbReference>
<dbReference type="InterPro" id="IPR000866">
    <property type="entry name" value="AhpC/TSA"/>
</dbReference>
<protein>
    <submittedName>
        <fullName evidence="8">Thiol-disulfide isomerase or thioredoxin</fullName>
    </submittedName>
</protein>
<dbReference type="PROSITE" id="PS00194">
    <property type="entry name" value="THIOREDOXIN_1"/>
    <property type="match status" value="1"/>
</dbReference>
<dbReference type="PROSITE" id="PS51257">
    <property type="entry name" value="PROKAR_LIPOPROTEIN"/>
    <property type="match status" value="1"/>
</dbReference>
<keyword evidence="5" id="KW-0676">Redox-active center</keyword>
<dbReference type="GO" id="GO:0016491">
    <property type="term" value="F:oxidoreductase activity"/>
    <property type="evidence" value="ECO:0007669"/>
    <property type="project" value="InterPro"/>
</dbReference>
<dbReference type="CDD" id="cd02966">
    <property type="entry name" value="TlpA_like_family"/>
    <property type="match status" value="1"/>
</dbReference>
<name>A0A1W1V2Y7_PEPAS</name>
<keyword evidence="3" id="KW-0735">Signal-anchor</keyword>
<dbReference type="Proteomes" id="UP000192368">
    <property type="component" value="Unassembled WGS sequence"/>
</dbReference>
<evidence type="ECO:0000256" key="4">
    <source>
        <dbReference type="ARBA" id="ARBA00023157"/>
    </source>
</evidence>
<keyword evidence="6" id="KW-0732">Signal</keyword>
<reference evidence="9" key="1">
    <citation type="submission" date="2017-04" db="EMBL/GenBank/DDBJ databases">
        <authorList>
            <person name="Varghese N."/>
            <person name="Submissions S."/>
        </authorList>
    </citation>
    <scope>NUCLEOTIDE SEQUENCE [LARGE SCALE GENOMIC DNA]</scope>
    <source>
        <strain evidence="9">DSM 20463</strain>
    </source>
</reference>
<keyword evidence="9" id="KW-1185">Reference proteome</keyword>
<evidence type="ECO:0000256" key="5">
    <source>
        <dbReference type="ARBA" id="ARBA00023284"/>
    </source>
</evidence>
<gene>
    <name evidence="8" type="ORF">SAMN00017477_1222</name>
</gene>
<dbReference type="STRING" id="573058.SAMN00017477_1222"/>
<evidence type="ECO:0000256" key="3">
    <source>
        <dbReference type="ARBA" id="ARBA00022968"/>
    </source>
</evidence>
<organism evidence="8 9">
    <name type="scientific">Peptoniphilus asaccharolyticus DSM 20463</name>
    <dbReference type="NCBI Taxonomy" id="573058"/>
    <lineage>
        <taxon>Bacteria</taxon>
        <taxon>Bacillati</taxon>
        <taxon>Bacillota</taxon>
        <taxon>Tissierellia</taxon>
        <taxon>Tissierellales</taxon>
        <taxon>Peptoniphilaceae</taxon>
        <taxon>Peptoniphilus</taxon>
    </lineage>
</organism>
<dbReference type="InterPro" id="IPR013766">
    <property type="entry name" value="Thioredoxin_domain"/>
</dbReference>
<dbReference type="RefSeq" id="WP_084230787.1">
    <property type="nucleotide sequence ID" value="NZ_FWWR01000009.1"/>
</dbReference>
<keyword evidence="2" id="KW-0201">Cytochrome c-type biogenesis</keyword>
<feature type="signal peptide" evidence="6">
    <location>
        <begin position="1"/>
        <end position="25"/>
    </location>
</feature>